<sequence>MTPAERAARRLSALDRTRDRLANEANRDISQPARALIWNQIDRVTRCFKAERRRLVKAPARRMQDVQCKARIALEWLDPNGGDDDALMVSLCRDVLAMKGGK</sequence>
<protein>
    <recommendedName>
        <fullName evidence="3">Phage protein</fullName>
    </recommendedName>
</protein>
<dbReference type="AlphaFoldDB" id="A0AB33II13"/>
<evidence type="ECO:0000313" key="2">
    <source>
        <dbReference type="Proteomes" id="UP000516424"/>
    </source>
</evidence>
<dbReference type="EMBL" id="AP023410">
    <property type="protein sequence ID" value="BCK76486.1"/>
    <property type="molecule type" value="Genomic_DNA"/>
</dbReference>
<proteinExistence type="predicted"/>
<dbReference type="RefSeq" id="WP_018308040.1">
    <property type="nucleotide sequence ID" value="NZ_AP023410.1"/>
</dbReference>
<gene>
    <name evidence="1" type="ORF">EMQ_2092</name>
</gene>
<evidence type="ECO:0000313" key="1">
    <source>
        <dbReference type="EMBL" id="BCK76486.1"/>
    </source>
</evidence>
<dbReference type="Proteomes" id="UP000516424">
    <property type="component" value="Chromosome"/>
</dbReference>
<accession>A0AB33II13</accession>
<organism evidence="1 2">
    <name type="scientific">Acetobacter aceti NBRC 14818</name>
    <dbReference type="NCBI Taxonomy" id="887700"/>
    <lineage>
        <taxon>Bacteria</taxon>
        <taxon>Pseudomonadati</taxon>
        <taxon>Pseudomonadota</taxon>
        <taxon>Alphaproteobacteria</taxon>
        <taxon>Acetobacterales</taxon>
        <taxon>Acetobacteraceae</taxon>
        <taxon>Acetobacter</taxon>
        <taxon>Acetobacter subgen. Acetobacter</taxon>
    </lineage>
</organism>
<name>A0AB33II13_ACEAC</name>
<reference evidence="1 2" key="1">
    <citation type="journal article" date="2011" name="Microbiology">
        <title>Transcriptome response to different carbon sources in Acetobacter aceti.</title>
        <authorList>
            <person name="Sakurai K."/>
            <person name="Arai H."/>
            <person name="Ishii M."/>
            <person name="Igarashi Y."/>
        </authorList>
    </citation>
    <scope>NUCLEOTIDE SEQUENCE [LARGE SCALE GENOMIC DNA]</scope>
    <source>
        <strain evidence="1 2">NBRC 14818</strain>
    </source>
</reference>
<keyword evidence="2" id="KW-1185">Reference proteome</keyword>
<evidence type="ECO:0008006" key="3">
    <source>
        <dbReference type="Google" id="ProtNLM"/>
    </source>
</evidence>